<dbReference type="InterPro" id="IPR010318">
    <property type="entry name" value="S-Me-THD_N"/>
</dbReference>
<reference evidence="4" key="1">
    <citation type="journal article" date="2019" name="Int. J. Syst. Evol. Microbiol.">
        <title>The Global Catalogue of Microorganisms (GCM) 10K type strain sequencing project: providing services to taxonomists for standard genome sequencing and annotation.</title>
        <authorList>
            <consortium name="The Broad Institute Genomics Platform"/>
            <consortium name="The Broad Institute Genome Sequencing Center for Infectious Disease"/>
            <person name="Wu L."/>
            <person name="Ma J."/>
        </authorList>
    </citation>
    <scope>NUCLEOTIDE SEQUENCE [LARGE SCALE GENOMIC DNA]</scope>
    <source>
        <strain evidence="4">NBRC 113072</strain>
    </source>
</reference>
<feature type="domain" description="S-Me-THD-like C-terminal" evidence="2">
    <location>
        <begin position="165"/>
        <end position="337"/>
    </location>
</feature>
<dbReference type="Proteomes" id="UP001157126">
    <property type="component" value="Unassembled WGS sequence"/>
</dbReference>
<protein>
    <recommendedName>
        <fullName evidence="5">DUF917 domain-containing protein</fullName>
    </recommendedName>
</protein>
<evidence type="ECO:0008006" key="5">
    <source>
        <dbReference type="Google" id="ProtNLM"/>
    </source>
</evidence>
<dbReference type="Gene3D" id="2.40.390.10">
    <property type="entry name" value="CV3147-like"/>
    <property type="match status" value="1"/>
</dbReference>
<evidence type="ECO:0000313" key="3">
    <source>
        <dbReference type="EMBL" id="GMA39185.1"/>
    </source>
</evidence>
<dbReference type="Pfam" id="PF06032">
    <property type="entry name" value="S-Me-THD_N"/>
    <property type="match status" value="1"/>
</dbReference>
<dbReference type="SUPFAM" id="SSF160991">
    <property type="entry name" value="CV3147-like"/>
    <property type="match status" value="1"/>
</dbReference>
<name>A0ABQ6IMN0_9MICO</name>
<comment type="caution">
    <text evidence="3">The sequence shown here is derived from an EMBL/GenBank/DDBJ whole genome shotgun (WGS) entry which is preliminary data.</text>
</comment>
<dbReference type="Gene3D" id="3.40.1610.10">
    <property type="entry name" value="CV3147-like domain"/>
    <property type="match status" value="1"/>
</dbReference>
<dbReference type="InterPro" id="IPR024071">
    <property type="entry name" value="S-Me-THD_C_sf"/>
</dbReference>
<feature type="domain" description="S-Me-THD N-terminal" evidence="1">
    <location>
        <begin position="9"/>
        <end position="156"/>
    </location>
</feature>
<proteinExistence type="predicted"/>
<dbReference type="EMBL" id="BSUO01000001">
    <property type="protein sequence ID" value="GMA39185.1"/>
    <property type="molecule type" value="Genomic_DNA"/>
</dbReference>
<gene>
    <name evidence="3" type="ORF">GCM10025883_12300</name>
</gene>
<dbReference type="InterPro" id="IPR048350">
    <property type="entry name" value="S-Me-THD-like_C"/>
</dbReference>
<dbReference type="RefSeq" id="WP_284303151.1">
    <property type="nucleotide sequence ID" value="NZ_BSUO01000001.1"/>
</dbReference>
<dbReference type="Pfam" id="PF20906">
    <property type="entry name" value="S-Me-THD_C"/>
    <property type="match status" value="1"/>
</dbReference>
<evidence type="ECO:0000313" key="4">
    <source>
        <dbReference type="Proteomes" id="UP001157126"/>
    </source>
</evidence>
<accession>A0ABQ6IMN0</accession>
<evidence type="ECO:0000259" key="2">
    <source>
        <dbReference type="Pfam" id="PF20906"/>
    </source>
</evidence>
<dbReference type="InterPro" id="IPR027479">
    <property type="entry name" value="S-Me-THD_N_sf"/>
</dbReference>
<organism evidence="3 4">
    <name type="scientific">Mobilicoccus caccae</name>
    <dbReference type="NCBI Taxonomy" id="1859295"/>
    <lineage>
        <taxon>Bacteria</taxon>
        <taxon>Bacillati</taxon>
        <taxon>Actinomycetota</taxon>
        <taxon>Actinomycetes</taxon>
        <taxon>Micrococcales</taxon>
        <taxon>Dermatophilaceae</taxon>
        <taxon>Mobilicoccus</taxon>
    </lineage>
</organism>
<keyword evidence="4" id="KW-1185">Reference proteome</keyword>
<sequence>MSWQLGIEELPALMAGSSLLGGGGGGDPAVLVPAVARGARWPVEVHDVTELDPATPCLSVGVGGSTVVTTERLPGLDPFGPAIAAVERWLGVPVRTVCSSEMAGLNGVTALPLAGERALVDADLLGRALPYLDQFSLFADGMAGLVAAASTGGDGVALVANARPEDVERLMRAAMVAAGGWSGVVIGGFTVGDLAGHAICGSMARALRLGRAWLQVDSVDPSAAEALGAAWLGSGRIVELWRDAGDLRTVSVDVRTEDGGVMRVVSRSEHLACVVDGEPVATAPDIIVVIDVVGRTPVAADELRPGLTVAVLRLPPPTWWGAREDRLARVRPSRYGVLGTEVGR</sequence>
<evidence type="ECO:0000259" key="1">
    <source>
        <dbReference type="Pfam" id="PF06032"/>
    </source>
</evidence>